<accession>A0A6I6N7M6</accession>
<evidence type="ECO:0000313" key="6">
    <source>
        <dbReference type="EMBL" id="QHA07352.1"/>
    </source>
</evidence>
<dbReference type="EMBL" id="CP047020">
    <property type="protein sequence ID" value="QHA07352.1"/>
    <property type="molecule type" value="Genomic_DNA"/>
</dbReference>
<feature type="domain" description="HTH tetR-type" evidence="5">
    <location>
        <begin position="15"/>
        <end position="73"/>
    </location>
</feature>
<dbReference type="InterPro" id="IPR001647">
    <property type="entry name" value="HTH_TetR"/>
</dbReference>
<dbReference type="InterPro" id="IPR050109">
    <property type="entry name" value="HTH-type_TetR-like_transc_reg"/>
</dbReference>
<evidence type="ECO:0000256" key="2">
    <source>
        <dbReference type="ARBA" id="ARBA00023125"/>
    </source>
</evidence>
<evidence type="ECO:0000256" key="4">
    <source>
        <dbReference type="PROSITE-ProRule" id="PRU00335"/>
    </source>
</evidence>
<protein>
    <submittedName>
        <fullName evidence="6">TetR family transcriptional regulator</fullName>
    </submittedName>
</protein>
<sequence length="204" mass="21120">MATTQTDTGRSNQKRRTRTALVEAARELIASGGEVTMPAIARAALVSEATAYRYFPDLPSLISEALAGAWPPPAEALAPVADSADPAERVAFACEYLLRGVLLRQGAVRAVIAATVTRPETATARPGVRFGLIDHALAPLAETLGATDPEAFAQLKRDLAVVVSAEALFTLTDLCGLGPDDAVASAVRTAATLTEAAVRAIAKG</sequence>
<organism evidence="6 7">
    <name type="scientific">Streptomyces broussonetiae</name>
    <dbReference type="NCBI Taxonomy" id="2686304"/>
    <lineage>
        <taxon>Bacteria</taxon>
        <taxon>Bacillati</taxon>
        <taxon>Actinomycetota</taxon>
        <taxon>Actinomycetes</taxon>
        <taxon>Kitasatosporales</taxon>
        <taxon>Streptomycetaceae</taxon>
        <taxon>Streptomyces</taxon>
    </lineage>
</organism>
<feature type="DNA-binding region" description="H-T-H motif" evidence="4">
    <location>
        <begin position="36"/>
        <end position="55"/>
    </location>
</feature>
<dbReference type="GO" id="GO:0003700">
    <property type="term" value="F:DNA-binding transcription factor activity"/>
    <property type="evidence" value="ECO:0007669"/>
    <property type="project" value="TreeGrafter"/>
</dbReference>
<evidence type="ECO:0000256" key="1">
    <source>
        <dbReference type="ARBA" id="ARBA00023015"/>
    </source>
</evidence>
<dbReference type="RefSeq" id="WP_158925760.1">
    <property type="nucleotide sequence ID" value="NZ_CP047020.1"/>
</dbReference>
<keyword evidence="7" id="KW-1185">Reference proteome</keyword>
<dbReference type="PANTHER" id="PTHR30055">
    <property type="entry name" value="HTH-TYPE TRANSCRIPTIONAL REGULATOR RUTR"/>
    <property type="match status" value="1"/>
</dbReference>
<dbReference type="Pfam" id="PF00440">
    <property type="entry name" value="TetR_N"/>
    <property type="match status" value="1"/>
</dbReference>
<keyword evidence="3" id="KW-0804">Transcription</keyword>
<reference evidence="6 7" key="1">
    <citation type="submission" date="2019-12" db="EMBL/GenBank/DDBJ databases">
        <title>Streptomyces sp. strain T44 isolated from rhizosphere soil of Broussonetia papyrifera.</title>
        <authorList>
            <person name="Mo P."/>
        </authorList>
    </citation>
    <scope>NUCLEOTIDE SEQUENCE [LARGE SCALE GENOMIC DNA]</scope>
    <source>
        <strain evidence="6 7">T44</strain>
    </source>
</reference>
<dbReference type="InterPro" id="IPR009057">
    <property type="entry name" value="Homeodomain-like_sf"/>
</dbReference>
<dbReference type="SUPFAM" id="SSF46689">
    <property type="entry name" value="Homeodomain-like"/>
    <property type="match status" value="1"/>
</dbReference>
<dbReference type="KEGG" id="sbro:GQF42_32225"/>
<keyword evidence="2 4" id="KW-0238">DNA-binding</keyword>
<evidence type="ECO:0000256" key="3">
    <source>
        <dbReference type="ARBA" id="ARBA00023163"/>
    </source>
</evidence>
<gene>
    <name evidence="6" type="ORF">GQF42_32225</name>
</gene>
<dbReference type="Gene3D" id="1.10.357.10">
    <property type="entry name" value="Tetracycline Repressor, domain 2"/>
    <property type="match status" value="1"/>
</dbReference>
<name>A0A6I6N7M6_9ACTN</name>
<dbReference type="Proteomes" id="UP000436138">
    <property type="component" value="Chromosome"/>
</dbReference>
<dbReference type="GO" id="GO:0000976">
    <property type="term" value="F:transcription cis-regulatory region binding"/>
    <property type="evidence" value="ECO:0007669"/>
    <property type="project" value="TreeGrafter"/>
</dbReference>
<dbReference type="PANTHER" id="PTHR30055:SF234">
    <property type="entry name" value="HTH-TYPE TRANSCRIPTIONAL REGULATOR BETI"/>
    <property type="match status" value="1"/>
</dbReference>
<proteinExistence type="predicted"/>
<keyword evidence="1" id="KW-0805">Transcription regulation</keyword>
<evidence type="ECO:0000313" key="7">
    <source>
        <dbReference type="Proteomes" id="UP000436138"/>
    </source>
</evidence>
<dbReference type="AlphaFoldDB" id="A0A6I6N7M6"/>
<evidence type="ECO:0000259" key="5">
    <source>
        <dbReference type="PROSITE" id="PS50977"/>
    </source>
</evidence>
<dbReference type="PROSITE" id="PS50977">
    <property type="entry name" value="HTH_TETR_2"/>
    <property type="match status" value="1"/>
</dbReference>